<evidence type="ECO:0000313" key="4">
    <source>
        <dbReference type="EMBL" id="KAF2491307.1"/>
    </source>
</evidence>
<dbReference type="CDD" id="cd05380">
    <property type="entry name" value="CAP_euk"/>
    <property type="match status" value="1"/>
</dbReference>
<dbReference type="SUPFAM" id="SSF55797">
    <property type="entry name" value="PR-1-like"/>
    <property type="match status" value="1"/>
</dbReference>
<dbReference type="InterPro" id="IPR001283">
    <property type="entry name" value="CRISP-related"/>
</dbReference>
<feature type="domain" description="SCP" evidence="3">
    <location>
        <begin position="173"/>
        <end position="308"/>
    </location>
</feature>
<dbReference type="AlphaFoldDB" id="A0A6A6QIM2"/>
<organism evidence="4 5">
    <name type="scientific">Lophium mytilinum</name>
    <dbReference type="NCBI Taxonomy" id="390894"/>
    <lineage>
        <taxon>Eukaryota</taxon>
        <taxon>Fungi</taxon>
        <taxon>Dikarya</taxon>
        <taxon>Ascomycota</taxon>
        <taxon>Pezizomycotina</taxon>
        <taxon>Dothideomycetes</taxon>
        <taxon>Pleosporomycetidae</taxon>
        <taxon>Mytilinidiales</taxon>
        <taxon>Mytilinidiaceae</taxon>
        <taxon>Lophium</taxon>
    </lineage>
</organism>
<evidence type="ECO:0000256" key="2">
    <source>
        <dbReference type="SAM" id="SignalP"/>
    </source>
</evidence>
<dbReference type="InterPro" id="IPR014044">
    <property type="entry name" value="CAP_dom"/>
</dbReference>
<keyword evidence="2" id="KW-0732">Signal</keyword>
<accession>A0A6A6QIM2</accession>
<evidence type="ECO:0000259" key="3">
    <source>
        <dbReference type="SMART" id="SM00198"/>
    </source>
</evidence>
<sequence length="327" mass="33639">MRSSIIFSAAFAVGALAGPFKREDGGYVVTEVDVVEKTVTVVVTATGPPPAVTEAAVTFSPVGHHYSHSHFHHYSKPASSSAAAVESSSAPAYTPPASSAPAYTPPASSAPAYTPPASSSAPAYTPKPSSTPAPVSSAVYSVPAPSSSASYGGGVGPAHVTGDAEADLTEGEDYQNMVVFHHNINRAKHGAGVLTWDDDLAASALKCAQCSNTPFQHCNAGQNMAGSSPIANVSAGITEGWVNGEAPAFADFYGQANPTQNFEAWGHFSQVVWKKATKVGCGTVDCRNTVGNGMWQTVCNYDTGNVGGEYGDNVGKPISDVLAHWTD</sequence>
<evidence type="ECO:0000256" key="1">
    <source>
        <dbReference type="SAM" id="MobiDB-lite"/>
    </source>
</evidence>
<dbReference type="Proteomes" id="UP000799750">
    <property type="component" value="Unassembled WGS sequence"/>
</dbReference>
<dbReference type="Pfam" id="PF00188">
    <property type="entry name" value="CAP"/>
    <property type="match status" value="1"/>
</dbReference>
<gene>
    <name evidence="4" type="ORF">BU16DRAFT_529857</name>
</gene>
<dbReference type="SMART" id="SM00198">
    <property type="entry name" value="SCP"/>
    <property type="match status" value="1"/>
</dbReference>
<dbReference type="PANTHER" id="PTHR10334">
    <property type="entry name" value="CYSTEINE-RICH SECRETORY PROTEIN-RELATED"/>
    <property type="match status" value="1"/>
</dbReference>
<dbReference type="EMBL" id="MU004195">
    <property type="protein sequence ID" value="KAF2491307.1"/>
    <property type="molecule type" value="Genomic_DNA"/>
</dbReference>
<name>A0A6A6QIM2_9PEZI</name>
<feature type="region of interest" description="Disordered" evidence="1">
    <location>
        <begin position="89"/>
        <end position="139"/>
    </location>
</feature>
<proteinExistence type="predicted"/>
<feature type="signal peptide" evidence="2">
    <location>
        <begin position="1"/>
        <end position="17"/>
    </location>
</feature>
<keyword evidence="5" id="KW-1185">Reference proteome</keyword>
<feature type="chain" id="PRO_5025413654" evidence="2">
    <location>
        <begin position="18"/>
        <end position="327"/>
    </location>
</feature>
<evidence type="ECO:0000313" key="5">
    <source>
        <dbReference type="Proteomes" id="UP000799750"/>
    </source>
</evidence>
<dbReference type="Gene3D" id="3.40.33.10">
    <property type="entry name" value="CAP"/>
    <property type="match status" value="1"/>
</dbReference>
<reference evidence="4" key="1">
    <citation type="journal article" date="2020" name="Stud. Mycol.">
        <title>101 Dothideomycetes genomes: a test case for predicting lifestyles and emergence of pathogens.</title>
        <authorList>
            <person name="Haridas S."/>
            <person name="Albert R."/>
            <person name="Binder M."/>
            <person name="Bloem J."/>
            <person name="Labutti K."/>
            <person name="Salamov A."/>
            <person name="Andreopoulos B."/>
            <person name="Baker S."/>
            <person name="Barry K."/>
            <person name="Bills G."/>
            <person name="Bluhm B."/>
            <person name="Cannon C."/>
            <person name="Castanera R."/>
            <person name="Culley D."/>
            <person name="Daum C."/>
            <person name="Ezra D."/>
            <person name="Gonzalez J."/>
            <person name="Henrissat B."/>
            <person name="Kuo A."/>
            <person name="Liang C."/>
            <person name="Lipzen A."/>
            <person name="Lutzoni F."/>
            <person name="Magnuson J."/>
            <person name="Mondo S."/>
            <person name="Nolan M."/>
            <person name="Ohm R."/>
            <person name="Pangilinan J."/>
            <person name="Park H.-J."/>
            <person name="Ramirez L."/>
            <person name="Alfaro M."/>
            <person name="Sun H."/>
            <person name="Tritt A."/>
            <person name="Yoshinaga Y."/>
            <person name="Zwiers L.-H."/>
            <person name="Turgeon B."/>
            <person name="Goodwin S."/>
            <person name="Spatafora J."/>
            <person name="Crous P."/>
            <person name="Grigoriev I."/>
        </authorList>
    </citation>
    <scope>NUCLEOTIDE SEQUENCE</scope>
    <source>
        <strain evidence="4">CBS 269.34</strain>
    </source>
</reference>
<protein>
    <submittedName>
        <fullName evidence="4">PR-1-like protein</fullName>
    </submittedName>
</protein>
<dbReference type="OrthoDB" id="337038at2759"/>
<dbReference type="InterPro" id="IPR035940">
    <property type="entry name" value="CAP_sf"/>
</dbReference>